<dbReference type="InterPro" id="IPR025497">
    <property type="entry name" value="PatA-like_N"/>
</dbReference>
<evidence type="ECO:0000313" key="3">
    <source>
        <dbReference type="EMBL" id="BDG04220.1"/>
    </source>
</evidence>
<name>A0ABM7WXM0_9BACT</name>
<gene>
    <name evidence="3" type="ORF">AMOR_32160</name>
</gene>
<dbReference type="Proteomes" id="UP001162891">
    <property type="component" value="Chromosome"/>
</dbReference>
<feature type="domain" description="Response regulatory" evidence="2">
    <location>
        <begin position="6"/>
        <end position="116"/>
    </location>
</feature>
<dbReference type="Pfam" id="PF00072">
    <property type="entry name" value="Response_reg"/>
    <property type="match status" value="1"/>
</dbReference>
<evidence type="ECO:0000256" key="1">
    <source>
        <dbReference type="PROSITE-ProRule" id="PRU00169"/>
    </source>
</evidence>
<dbReference type="SMART" id="SM00448">
    <property type="entry name" value="REC"/>
    <property type="match status" value="1"/>
</dbReference>
<dbReference type="SUPFAM" id="SSF52172">
    <property type="entry name" value="CheY-like"/>
    <property type="match status" value="1"/>
</dbReference>
<accession>A0ABM7WXM0</accession>
<proteinExistence type="predicted"/>
<feature type="modified residue" description="4-aspartylphosphate" evidence="1">
    <location>
        <position position="55"/>
    </location>
</feature>
<dbReference type="PANTHER" id="PTHR36304">
    <property type="entry name" value="DOMAIN GTPASE-ACTIVATING PROTEIN, PUTATIVE-RELATED-RELATED"/>
    <property type="match status" value="1"/>
</dbReference>
<dbReference type="RefSeq" id="WP_248352585.1">
    <property type="nucleotide sequence ID" value="NZ_AP025591.1"/>
</dbReference>
<evidence type="ECO:0000313" key="4">
    <source>
        <dbReference type="Proteomes" id="UP001162891"/>
    </source>
</evidence>
<keyword evidence="4" id="KW-1185">Reference proteome</keyword>
<dbReference type="InterPro" id="IPR001789">
    <property type="entry name" value="Sig_transdc_resp-reg_receiver"/>
</dbReference>
<dbReference type="Pfam" id="PF14332">
    <property type="entry name" value="DUF4388"/>
    <property type="match status" value="1"/>
</dbReference>
<evidence type="ECO:0000259" key="2">
    <source>
        <dbReference type="PROSITE" id="PS50110"/>
    </source>
</evidence>
<protein>
    <recommendedName>
        <fullName evidence="2">Response regulatory domain-containing protein</fullName>
    </recommendedName>
</protein>
<dbReference type="InterPro" id="IPR011006">
    <property type="entry name" value="CheY-like_superfamily"/>
</dbReference>
<dbReference type="PANTHER" id="PTHR36304:SF4">
    <property type="entry name" value="DUF4388 DOMAIN-CONTAINING PROTEIN"/>
    <property type="match status" value="1"/>
</dbReference>
<dbReference type="Gene3D" id="3.40.50.2300">
    <property type="match status" value="1"/>
</dbReference>
<dbReference type="PROSITE" id="PS50110">
    <property type="entry name" value="RESPONSE_REGULATORY"/>
    <property type="match status" value="1"/>
</dbReference>
<organism evidence="3 4">
    <name type="scientific">Anaeromyxobacter oryzae</name>
    <dbReference type="NCBI Taxonomy" id="2918170"/>
    <lineage>
        <taxon>Bacteria</taxon>
        <taxon>Pseudomonadati</taxon>
        <taxon>Myxococcota</taxon>
        <taxon>Myxococcia</taxon>
        <taxon>Myxococcales</taxon>
        <taxon>Cystobacterineae</taxon>
        <taxon>Anaeromyxobacteraceae</taxon>
        <taxon>Anaeromyxobacter</taxon>
    </lineage>
</organism>
<dbReference type="EMBL" id="AP025591">
    <property type="protein sequence ID" value="BDG04220.1"/>
    <property type="molecule type" value="Genomic_DNA"/>
</dbReference>
<keyword evidence="1" id="KW-0597">Phosphoprotein</keyword>
<sequence length="485" mass="52030">MPPVRKILVADPDPAIVRALAPALRQRGYQVHAARDGSRALQIAILRFPDLVLFDERCPLLDARTFVRILRTNPRTERIPVVLTGDAVDPDRARLGTYLRKPFNQDEVLARIEQVFRRVDASRAVSGGDGREIEGNLAQIPLVDLLQILAVNRKSGRLTVEREGERAEIALRDGRVVDATLGAAVGEKALFRLLTRREGQFAFVPGQDVGAERITRKVEELVLEGLRQADEVARLLPQLPQPTDALELAVHPTEIPAGLHPVTEEVVALLDGPRSFQDVVDRCRASDLEAMRAALALLEKGYARRRAGLAPEPQGELLAAHELHALRARIARGRSSGPQTVGKIVVAGGGPLARRAALARFLTVPGFRPEASPPSGFGTLGRLTLGDGVRVDLAELPGERAQRPLWRPFASGAVGALVLLPADDAGQLLAELAKVLRLPVVVCGPSEASVPSALRDAPGGFVFGGSDAAEGLRALLAGAGARQTY</sequence>
<reference evidence="4" key="1">
    <citation type="journal article" date="2022" name="Int. J. Syst. Evol. Microbiol.">
        <title>Anaeromyxobacter oryzae sp. nov., Anaeromyxobacter diazotrophicus sp. nov. and Anaeromyxobacter paludicola sp. nov., isolated from paddy soils.</title>
        <authorList>
            <person name="Itoh H."/>
            <person name="Xu Z."/>
            <person name="Mise K."/>
            <person name="Masuda Y."/>
            <person name="Ushijima N."/>
            <person name="Hayakawa C."/>
            <person name="Shiratori Y."/>
            <person name="Senoo K."/>
        </authorList>
    </citation>
    <scope>NUCLEOTIDE SEQUENCE [LARGE SCALE GENOMIC DNA]</scope>
    <source>
        <strain evidence="4">Red232</strain>
    </source>
</reference>